<evidence type="ECO:0000313" key="11">
    <source>
        <dbReference type="Proteomes" id="UP001321749"/>
    </source>
</evidence>
<dbReference type="GO" id="GO:0071763">
    <property type="term" value="P:nuclear membrane organization"/>
    <property type="evidence" value="ECO:0007669"/>
    <property type="project" value="TreeGrafter"/>
</dbReference>
<feature type="region of interest" description="Disordered" evidence="7">
    <location>
        <begin position="212"/>
        <end position="266"/>
    </location>
</feature>
<evidence type="ECO:0000256" key="2">
    <source>
        <dbReference type="ARBA" id="ARBA00022553"/>
    </source>
</evidence>
<dbReference type="Gene3D" id="1.10.720.40">
    <property type="match status" value="1"/>
</dbReference>
<feature type="compositionally biased region" description="Acidic residues" evidence="7">
    <location>
        <begin position="487"/>
        <end position="503"/>
    </location>
</feature>
<organism evidence="10 11">
    <name type="scientific">Cladorrhinum samala</name>
    <dbReference type="NCBI Taxonomy" id="585594"/>
    <lineage>
        <taxon>Eukaryota</taxon>
        <taxon>Fungi</taxon>
        <taxon>Dikarya</taxon>
        <taxon>Ascomycota</taxon>
        <taxon>Pezizomycotina</taxon>
        <taxon>Sordariomycetes</taxon>
        <taxon>Sordariomycetidae</taxon>
        <taxon>Sordariales</taxon>
        <taxon>Podosporaceae</taxon>
        <taxon>Cladorrhinum</taxon>
    </lineage>
</organism>
<reference evidence="10" key="2">
    <citation type="submission" date="2023-06" db="EMBL/GenBank/DDBJ databases">
        <authorList>
            <consortium name="Lawrence Berkeley National Laboratory"/>
            <person name="Mondo S.J."/>
            <person name="Hensen N."/>
            <person name="Bonometti L."/>
            <person name="Westerberg I."/>
            <person name="Brannstrom I.O."/>
            <person name="Guillou S."/>
            <person name="Cros-Aarteil S."/>
            <person name="Calhoun S."/>
            <person name="Haridas S."/>
            <person name="Kuo A."/>
            <person name="Pangilinan J."/>
            <person name="Riley R."/>
            <person name="Labutti K."/>
            <person name="Andreopoulos B."/>
            <person name="Lipzen A."/>
            <person name="Chen C."/>
            <person name="Yanf M."/>
            <person name="Daum C."/>
            <person name="Ng V."/>
            <person name="Clum A."/>
            <person name="Steindorff A."/>
            <person name="Ohm R."/>
            <person name="Martin F."/>
            <person name="Silar P."/>
            <person name="Natvig D."/>
            <person name="Lalanne C."/>
            <person name="Gautier V."/>
            <person name="Ament-Velasquez S.L."/>
            <person name="Kruys A."/>
            <person name="Hutchinson M.I."/>
            <person name="Powell A.J."/>
            <person name="Barry K."/>
            <person name="Miller A.N."/>
            <person name="Grigoriev I.V."/>
            <person name="Debuchy R."/>
            <person name="Gladieux P."/>
            <person name="Thoren M.H."/>
            <person name="Johannesson H."/>
        </authorList>
    </citation>
    <scope>NUCLEOTIDE SEQUENCE</scope>
    <source>
        <strain evidence="10">PSN324</strain>
    </source>
</reference>
<feature type="compositionally biased region" description="Polar residues" evidence="7">
    <location>
        <begin position="212"/>
        <end position="226"/>
    </location>
</feature>
<keyword evidence="6" id="KW-0539">Nucleus</keyword>
<sequence>MSDAEVDYLQPGFDPKSLTVPRLRSILVTHNVQYPSQAKKPQLIELFNEEVVPQAKKILAARQRVKRMSRGIIDADSEDTASTDFAIEQEYLPPPPPSTRRSRSPRKTTKIKRESEEADHIPLTPAVHVRESPRKRQSRSVSTQPPPTASDAETASEVEAPKSVRRNPFSNRADFQPDYHATPVQKVIPAPKMEPDEQGDFFKRTPETAGVFTSDNPFQSGANTPATAIKTPSHRRKTSGFESARKAAVTPATGRRQNDGHSFASALSSAYTPSTVSRTYEIPARLDTPETSEYEHDEIEAGEEFTPDEQLALTQAEAENPQLALARAPPAPKRGSSLSTPLWVLVTTLVVAWAAWYRQEKIAVGYCGLGREPTQLIPTHVPIPDWANELASRYDIQIPNIEVPQGISDFLEPECEPCPSHAYCYEDFTVRCEPDFLLKPHPLALGGLVPLPPTCEPDGEKVRRVQAVADKAVGELRDRRAKYECGEPAEPEGEPLDSPSIDEDELKAILSRKRSKRMTAEEFDDLWVAALGEVKARDEVEVQEAETGGAGHLPATKLSSSSLASLPLQCALQRSVKLGVARHRITIGGIIMSILSVLYARRRFQVNRALNAKVPALVDEVLNRLANQKELAFEDEGEDAFLFLPNLRDDLLRSMHSLADRERLWQRVRALVEQNANVRTGQRESHNGEMGRAWEWIGPSRIAAPGDGTGRKRKSMRVSWGPEVKAEQDGDAGGESKALVSDKRITRKWEEGGRPIY</sequence>
<evidence type="ECO:0000256" key="1">
    <source>
        <dbReference type="ARBA" id="ARBA00004540"/>
    </source>
</evidence>
<dbReference type="InterPro" id="IPR018996">
    <property type="entry name" value="Man1/Src1-like_C"/>
</dbReference>
<dbReference type="InterPro" id="IPR041885">
    <property type="entry name" value="MAN1_winged_helix_dom"/>
</dbReference>
<dbReference type="CDD" id="cd12935">
    <property type="entry name" value="LEM_like"/>
    <property type="match status" value="1"/>
</dbReference>
<comment type="caution">
    <text evidence="10">The sequence shown here is derived from an EMBL/GenBank/DDBJ whole genome shotgun (WGS) entry which is preliminary data.</text>
</comment>
<dbReference type="GO" id="GO:0005783">
    <property type="term" value="C:endoplasmic reticulum"/>
    <property type="evidence" value="ECO:0007669"/>
    <property type="project" value="TreeGrafter"/>
</dbReference>
<comment type="subcellular location">
    <subcellularLocation>
        <location evidence="1">Nucleus inner membrane</location>
    </subcellularLocation>
</comment>
<dbReference type="InterPro" id="IPR044780">
    <property type="entry name" value="Heh2/Src1"/>
</dbReference>
<dbReference type="Proteomes" id="UP001321749">
    <property type="component" value="Unassembled WGS sequence"/>
</dbReference>
<feature type="domain" description="Man1/Src1-like C-terminal" evidence="8">
    <location>
        <begin position="346"/>
        <end position="699"/>
    </location>
</feature>
<evidence type="ECO:0000256" key="5">
    <source>
        <dbReference type="ARBA" id="ARBA00023136"/>
    </source>
</evidence>
<dbReference type="Pfam" id="PF09402">
    <property type="entry name" value="MSC"/>
    <property type="match status" value="1"/>
</dbReference>
<evidence type="ECO:0000259" key="8">
    <source>
        <dbReference type="Pfam" id="PF09402"/>
    </source>
</evidence>
<dbReference type="GO" id="GO:0005637">
    <property type="term" value="C:nuclear inner membrane"/>
    <property type="evidence" value="ECO:0007669"/>
    <property type="project" value="UniProtKB-SubCell"/>
</dbReference>
<dbReference type="Pfam" id="PF12949">
    <property type="entry name" value="HeH"/>
    <property type="match status" value="1"/>
</dbReference>
<evidence type="ECO:0000313" key="10">
    <source>
        <dbReference type="EMBL" id="KAK4466601.1"/>
    </source>
</evidence>
<evidence type="ECO:0000256" key="6">
    <source>
        <dbReference type="ARBA" id="ARBA00023242"/>
    </source>
</evidence>
<dbReference type="InterPro" id="IPR025856">
    <property type="entry name" value="HeH/LEM_domain"/>
</dbReference>
<dbReference type="AlphaFoldDB" id="A0AAV9I0W0"/>
<dbReference type="EMBL" id="MU864930">
    <property type="protein sequence ID" value="KAK4466601.1"/>
    <property type="molecule type" value="Genomic_DNA"/>
</dbReference>
<keyword evidence="2" id="KW-0597">Phosphoprotein</keyword>
<evidence type="ECO:0000256" key="3">
    <source>
        <dbReference type="ARBA" id="ARBA00022692"/>
    </source>
</evidence>
<gene>
    <name evidence="10" type="ORF">QBC42DRAFT_258474</name>
</gene>
<dbReference type="PANTHER" id="PTHR47808">
    <property type="entry name" value="INNER NUCLEAR MEMBRANE PROTEIN HEH2-RELATED"/>
    <property type="match status" value="1"/>
</dbReference>
<dbReference type="PANTHER" id="PTHR47808:SF2">
    <property type="entry name" value="LEM DOMAIN-CONTAINING PROTEIN 2"/>
    <property type="match status" value="1"/>
</dbReference>
<feature type="compositionally biased region" description="Basic residues" evidence="7">
    <location>
        <begin position="100"/>
        <end position="110"/>
    </location>
</feature>
<keyword evidence="4" id="KW-1133">Transmembrane helix</keyword>
<proteinExistence type="predicted"/>
<feature type="compositionally biased region" description="Basic and acidic residues" evidence="7">
    <location>
        <begin position="111"/>
        <end position="120"/>
    </location>
</feature>
<dbReference type="GO" id="GO:0034399">
    <property type="term" value="C:nuclear periphery"/>
    <property type="evidence" value="ECO:0007669"/>
    <property type="project" value="TreeGrafter"/>
</dbReference>
<keyword evidence="11" id="KW-1185">Reference proteome</keyword>
<evidence type="ECO:0000259" key="9">
    <source>
        <dbReference type="Pfam" id="PF12949"/>
    </source>
</evidence>
<name>A0AAV9I0W0_9PEZI</name>
<feature type="region of interest" description="Disordered" evidence="7">
    <location>
        <begin position="76"/>
        <end position="180"/>
    </location>
</feature>
<dbReference type="InterPro" id="IPR011015">
    <property type="entry name" value="LEM/LEM-like_dom_sf"/>
</dbReference>
<dbReference type="Gene3D" id="1.10.10.1180">
    <property type="entry name" value="MAN1, winged-helix domain"/>
    <property type="match status" value="1"/>
</dbReference>
<evidence type="ECO:0000256" key="7">
    <source>
        <dbReference type="SAM" id="MobiDB-lite"/>
    </source>
</evidence>
<keyword evidence="3" id="KW-0812">Transmembrane</keyword>
<feature type="domain" description="HeH/LEM" evidence="9">
    <location>
        <begin position="15"/>
        <end position="49"/>
    </location>
</feature>
<protein>
    <submittedName>
        <fullName evidence="10">Man1-Src1p-C-terminal domain-containing protein</fullName>
    </submittedName>
</protein>
<dbReference type="GO" id="GO:0003682">
    <property type="term" value="F:chromatin binding"/>
    <property type="evidence" value="ECO:0007669"/>
    <property type="project" value="InterPro"/>
</dbReference>
<accession>A0AAV9I0W0</accession>
<feature type="region of interest" description="Disordered" evidence="7">
    <location>
        <begin position="484"/>
        <end position="503"/>
    </location>
</feature>
<reference evidence="10" key="1">
    <citation type="journal article" date="2023" name="Mol. Phylogenet. Evol.">
        <title>Genome-scale phylogeny and comparative genomics of the fungal order Sordariales.</title>
        <authorList>
            <person name="Hensen N."/>
            <person name="Bonometti L."/>
            <person name="Westerberg I."/>
            <person name="Brannstrom I.O."/>
            <person name="Guillou S."/>
            <person name="Cros-Aarteil S."/>
            <person name="Calhoun S."/>
            <person name="Haridas S."/>
            <person name="Kuo A."/>
            <person name="Mondo S."/>
            <person name="Pangilinan J."/>
            <person name="Riley R."/>
            <person name="LaButti K."/>
            <person name="Andreopoulos B."/>
            <person name="Lipzen A."/>
            <person name="Chen C."/>
            <person name="Yan M."/>
            <person name="Daum C."/>
            <person name="Ng V."/>
            <person name="Clum A."/>
            <person name="Steindorff A."/>
            <person name="Ohm R.A."/>
            <person name="Martin F."/>
            <person name="Silar P."/>
            <person name="Natvig D.O."/>
            <person name="Lalanne C."/>
            <person name="Gautier V."/>
            <person name="Ament-Velasquez S.L."/>
            <person name="Kruys A."/>
            <person name="Hutchinson M.I."/>
            <person name="Powell A.J."/>
            <person name="Barry K."/>
            <person name="Miller A.N."/>
            <person name="Grigoriev I.V."/>
            <person name="Debuchy R."/>
            <person name="Gladieux P."/>
            <person name="Hiltunen Thoren M."/>
            <person name="Johannesson H."/>
        </authorList>
    </citation>
    <scope>NUCLEOTIDE SEQUENCE</scope>
    <source>
        <strain evidence="10">PSN324</strain>
    </source>
</reference>
<keyword evidence="5" id="KW-0472">Membrane</keyword>
<feature type="region of interest" description="Disordered" evidence="7">
    <location>
        <begin position="704"/>
        <end position="739"/>
    </location>
</feature>
<evidence type="ECO:0000256" key="4">
    <source>
        <dbReference type="ARBA" id="ARBA00022989"/>
    </source>
</evidence>